<dbReference type="Pfam" id="PF08501">
    <property type="entry name" value="Shikimate_dh_N"/>
    <property type="match status" value="1"/>
</dbReference>
<feature type="domain" description="Shikimate dehydrogenase substrate binding N-terminal" evidence="10">
    <location>
        <begin position="9"/>
        <end position="92"/>
    </location>
</feature>
<comment type="catalytic activity">
    <reaction evidence="7 8">
        <text>shikimate + NADP(+) = 3-dehydroshikimate + NADPH + H(+)</text>
        <dbReference type="Rhea" id="RHEA:17737"/>
        <dbReference type="ChEBI" id="CHEBI:15378"/>
        <dbReference type="ChEBI" id="CHEBI:16630"/>
        <dbReference type="ChEBI" id="CHEBI:36208"/>
        <dbReference type="ChEBI" id="CHEBI:57783"/>
        <dbReference type="ChEBI" id="CHEBI:58349"/>
        <dbReference type="EC" id="1.1.1.25"/>
    </reaction>
</comment>
<dbReference type="AlphaFoldDB" id="A0A520M6R8"/>
<feature type="binding site" evidence="8">
    <location>
        <position position="213"/>
    </location>
    <ligand>
        <name>NADP(+)</name>
        <dbReference type="ChEBI" id="CHEBI:58349"/>
    </ligand>
</feature>
<evidence type="ECO:0000256" key="3">
    <source>
        <dbReference type="ARBA" id="ARBA00022605"/>
    </source>
</evidence>
<evidence type="ECO:0000259" key="11">
    <source>
        <dbReference type="Pfam" id="PF18317"/>
    </source>
</evidence>
<dbReference type="InterPro" id="IPR013708">
    <property type="entry name" value="Shikimate_DH-bd_N"/>
</dbReference>
<organism evidence="12 13">
    <name type="scientific">SAR86 cluster bacterium</name>
    <dbReference type="NCBI Taxonomy" id="2030880"/>
    <lineage>
        <taxon>Bacteria</taxon>
        <taxon>Pseudomonadati</taxon>
        <taxon>Pseudomonadota</taxon>
        <taxon>Gammaproteobacteria</taxon>
        <taxon>SAR86 cluster</taxon>
    </lineage>
</organism>
<feature type="binding site" evidence="8">
    <location>
        <position position="243"/>
    </location>
    <ligand>
        <name>shikimate</name>
        <dbReference type="ChEBI" id="CHEBI:36208"/>
    </ligand>
</feature>
<evidence type="ECO:0000259" key="10">
    <source>
        <dbReference type="Pfam" id="PF08501"/>
    </source>
</evidence>
<keyword evidence="5 8" id="KW-0560">Oxidoreductase</keyword>
<dbReference type="Pfam" id="PF01488">
    <property type="entry name" value="Shikimate_DH"/>
    <property type="match status" value="1"/>
</dbReference>
<dbReference type="CDD" id="cd01065">
    <property type="entry name" value="NAD_bind_Shikimate_DH"/>
    <property type="match status" value="1"/>
</dbReference>
<feature type="domain" description="Quinate/shikimate 5-dehydrogenase/glutamyl-tRNA reductase" evidence="9">
    <location>
        <begin position="119"/>
        <end position="169"/>
    </location>
</feature>
<dbReference type="GO" id="GO:0019632">
    <property type="term" value="P:shikimate metabolic process"/>
    <property type="evidence" value="ECO:0007669"/>
    <property type="project" value="InterPro"/>
</dbReference>
<evidence type="ECO:0000259" key="9">
    <source>
        <dbReference type="Pfam" id="PF01488"/>
    </source>
</evidence>
<protein>
    <recommendedName>
        <fullName evidence="2 8">Shikimate dehydrogenase (NADP(+))</fullName>
        <shortName evidence="8">SDH</shortName>
        <ecNumber evidence="2 8">1.1.1.25</ecNumber>
    </recommendedName>
</protein>
<dbReference type="UniPathway" id="UPA00053">
    <property type="reaction ID" value="UER00087"/>
</dbReference>
<dbReference type="GO" id="GO:0050661">
    <property type="term" value="F:NADP binding"/>
    <property type="evidence" value="ECO:0007669"/>
    <property type="project" value="InterPro"/>
</dbReference>
<comment type="similarity">
    <text evidence="8">Belongs to the shikimate dehydrogenase family.</text>
</comment>
<keyword evidence="3 8" id="KW-0028">Amino-acid biosynthesis</keyword>
<evidence type="ECO:0000313" key="12">
    <source>
        <dbReference type="EMBL" id="RZO16922.1"/>
    </source>
</evidence>
<dbReference type="InterPro" id="IPR022893">
    <property type="entry name" value="Shikimate_DH_fam"/>
</dbReference>
<dbReference type="GO" id="GO:0009073">
    <property type="term" value="P:aromatic amino acid family biosynthetic process"/>
    <property type="evidence" value="ECO:0007669"/>
    <property type="project" value="UniProtKB-KW"/>
</dbReference>
<keyword evidence="6 8" id="KW-0057">Aromatic amino acid biosynthesis</keyword>
<feature type="binding site" evidence="8">
    <location>
        <begin position="17"/>
        <end position="19"/>
    </location>
    <ligand>
        <name>shikimate</name>
        <dbReference type="ChEBI" id="CHEBI:36208"/>
    </ligand>
</feature>
<dbReference type="InterPro" id="IPR046346">
    <property type="entry name" value="Aminoacid_DH-like_N_sf"/>
</dbReference>
<comment type="pathway">
    <text evidence="1 8">Metabolic intermediate biosynthesis; chorismate biosynthesis; chorismate from D-erythrose 4-phosphate and phosphoenolpyruvate: step 4/7.</text>
</comment>
<dbReference type="GO" id="GO:0008652">
    <property type="term" value="P:amino acid biosynthetic process"/>
    <property type="evidence" value="ECO:0007669"/>
    <property type="project" value="UniProtKB-KW"/>
</dbReference>
<evidence type="ECO:0000256" key="2">
    <source>
        <dbReference type="ARBA" id="ARBA00012962"/>
    </source>
</evidence>
<evidence type="ECO:0000256" key="1">
    <source>
        <dbReference type="ARBA" id="ARBA00004871"/>
    </source>
</evidence>
<gene>
    <name evidence="8" type="primary">aroE</name>
    <name evidence="12" type="ORF">EVB00_02570</name>
</gene>
<evidence type="ECO:0000313" key="13">
    <source>
        <dbReference type="Proteomes" id="UP000318359"/>
    </source>
</evidence>
<dbReference type="PANTHER" id="PTHR21089">
    <property type="entry name" value="SHIKIMATE DEHYDROGENASE"/>
    <property type="match status" value="1"/>
</dbReference>
<dbReference type="InterPro" id="IPR011342">
    <property type="entry name" value="Shikimate_DH"/>
</dbReference>
<comment type="caution">
    <text evidence="8">Lacks conserved residue(s) required for the propagation of feature annotation.</text>
</comment>
<evidence type="ECO:0000256" key="7">
    <source>
        <dbReference type="ARBA" id="ARBA00049442"/>
    </source>
</evidence>
<dbReference type="PANTHER" id="PTHR21089:SF1">
    <property type="entry name" value="BIFUNCTIONAL 3-DEHYDROQUINATE DEHYDRATASE_SHIKIMATE DEHYDROGENASE, CHLOROPLASTIC"/>
    <property type="match status" value="1"/>
</dbReference>
<dbReference type="Gene3D" id="3.40.50.10860">
    <property type="entry name" value="Leucine Dehydrogenase, chain A, domain 1"/>
    <property type="match status" value="1"/>
</dbReference>
<comment type="caution">
    <text evidence="12">The sequence shown here is derived from an EMBL/GenBank/DDBJ whole genome shotgun (WGS) entry which is preliminary data.</text>
</comment>
<dbReference type="EMBL" id="SHBM01000036">
    <property type="protein sequence ID" value="RZO16922.1"/>
    <property type="molecule type" value="Genomic_DNA"/>
</dbReference>
<feature type="binding site" evidence="8">
    <location>
        <position position="105"/>
    </location>
    <ligand>
        <name>shikimate</name>
        <dbReference type="ChEBI" id="CHEBI:36208"/>
    </ligand>
</feature>
<dbReference type="InterPro" id="IPR036291">
    <property type="entry name" value="NAD(P)-bd_dom_sf"/>
</dbReference>
<dbReference type="GO" id="GO:0004764">
    <property type="term" value="F:shikimate 3-dehydrogenase (NADP+) activity"/>
    <property type="evidence" value="ECO:0007669"/>
    <property type="project" value="UniProtKB-UniRule"/>
</dbReference>
<dbReference type="SUPFAM" id="SSF53223">
    <property type="entry name" value="Aminoacid dehydrogenase-like, N-terminal domain"/>
    <property type="match status" value="1"/>
</dbReference>
<feature type="binding site" evidence="8">
    <location>
        <begin position="153"/>
        <end position="158"/>
    </location>
    <ligand>
        <name>NADP(+)</name>
        <dbReference type="ChEBI" id="CHEBI:58349"/>
    </ligand>
</feature>
<dbReference type="NCBIfam" id="NF001310">
    <property type="entry name" value="PRK00258.1-2"/>
    <property type="match status" value="1"/>
</dbReference>
<dbReference type="Proteomes" id="UP000318359">
    <property type="component" value="Unassembled WGS sequence"/>
</dbReference>
<evidence type="ECO:0000256" key="6">
    <source>
        <dbReference type="ARBA" id="ARBA00023141"/>
    </source>
</evidence>
<comment type="function">
    <text evidence="8">Involved in the biosynthesis of the chorismate, which leads to the biosynthesis of aromatic amino acids. Catalyzes the reversible NADPH linked reduction of 3-dehydroshikimate (DHSA) to yield shikimate (SA).</text>
</comment>
<reference evidence="12 13" key="1">
    <citation type="submission" date="2019-02" db="EMBL/GenBank/DDBJ databases">
        <title>Prokaryotic population dynamics and viral predation in marine succession experiment using metagenomics: the confinement effect.</title>
        <authorList>
            <person name="Haro-Moreno J.M."/>
            <person name="Rodriguez-Valera F."/>
            <person name="Lopez-Perez M."/>
        </authorList>
    </citation>
    <scope>NUCLEOTIDE SEQUENCE [LARGE SCALE GENOMIC DNA]</scope>
    <source>
        <strain evidence="12">MED-G167</strain>
    </source>
</reference>
<dbReference type="Pfam" id="PF18317">
    <property type="entry name" value="SDH_C"/>
    <property type="match status" value="1"/>
</dbReference>
<feature type="binding site" evidence="8">
    <location>
        <position position="215"/>
    </location>
    <ligand>
        <name>shikimate</name>
        <dbReference type="ChEBI" id="CHEBI:36208"/>
    </ligand>
</feature>
<accession>A0A520M6R8</accession>
<sequence>MSKLFKLGVIGSPIDHSLSPFIHSRFARQENINIDYRAYKVEDEELQDFIKEFFSSKEARGLNVTLPHKQSVTKFIKDISREAKFIDAVNTISKDNNILHGSSSDGDGLINDLKSKDISIENKKILIIGAGSAVRSILFKLIKAKPDSITIINRTSDKVKKLQSKYLSMMSISVGLDADKYDLVINGSSAGLTGSFIPPDENLFHSQTIFYDLNYSLVSTPFCSWAETISNQTFDGMGMLVSQAAISFAEWFGVTPDIKKITDELIELRN</sequence>
<dbReference type="HAMAP" id="MF_00222">
    <property type="entry name" value="Shikimate_DH_AroE"/>
    <property type="match status" value="1"/>
</dbReference>
<feature type="binding site" evidence="8">
    <location>
        <position position="90"/>
    </location>
    <ligand>
        <name>shikimate</name>
        <dbReference type="ChEBI" id="CHEBI:36208"/>
    </ligand>
</feature>
<dbReference type="Gene3D" id="3.40.50.720">
    <property type="entry name" value="NAD(P)-binding Rossmann-like Domain"/>
    <property type="match status" value="1"/>
</dbReference>
<evidence type="ECO:0000256" key="5">
    <source>
        <dbReference type="ARBA" id="ARBA00023002"/>
    </source>
</evidence>
<dbReference type="EC" id="1.1.1.25" evidence="2 8"/>
<feature type="domain" description="SDH C-terminal" evidence="11">
    <location>
        <begin position="236"/>
        <end position="265"/>
    </location>
</feature>
<evidence type="ECO:0000256" key="8">
    <source>
        <dbReference type="HAMAP-Rule" id="MF_00222"/>
    </source>
</evidence>
<feature type="binding site" evidence="8">
    <location>
        <position position="236"/>
    </location>
    <ligand>
        <name>NADP(+)</name>
        <dbReference type="ChEBI" id="CHEBI:58349"/>
    </ligand>
</feature>
<dbReference type="InterPro" id="IPR006151">
    <property type="entry name" value="Shikm_DH/Glu-tRNA_Rdtase"/>
</dbReference>
<evidence type="ECO:0000256" key="4">
    <source>
        <dbReference type="ARBA" id="ARBA00022857"/>
    </source>
</evidence>
<dbReference type="NCBIfam" id="TIGR00507">
    <property type="entry name" value="aroE"/>
    <property type="match status" value="1"/>
</dbReference>
<dbReference type="InterPro" id="IPR041121">
    <property type="entry name" value="SDH_C"/>
</dbReference>
<keyword evidence="4 8" id="KW-0521">NADP</keyword>
<feature type="binding site" evidence="8">
    <location>
        <position position="65"/>
    </location>
    <ligand>
        <name>shikimate</name>
        <dbReference type="ChEBI" id="CHEBI:36208"/>
    </ligand>
</feature>
<proteinExistence type="inferred from homology"/>
<feature type="active site" description="Proton acceptor" evidence="8">
    <location>
        <position position="69"/>
    </location>
</feature>
<name>A0A520M6R8_9GAMM</name>
<dbReference type="GO" id="GO:0005829">
    <property type="term" value="C:cytosol"/>
    <property type="evidence" value="ECO:0007669"/>
    <property type="project" value="TreeGrafter"/>
</dbReference>
<dbReference type="SUPFAM" id="SSF51735">
    <property type="entry name" value="NAD(P)-binding Rossmann-fold domains"/>
    <property type="match status" value="1"/>
</dbReference>
<comment type="subunit">
    <text evidence="8">Homodimer.</text>
</comment>
<dbReference type="GO" id="GO:0009423">
    <property type="term" value="P:chorismate biosynthetic process"/>
    <property type="evidence" value="ECO:0007669"/>
    <property type="project" value="UniProtKB-UniRule"/>
</dbReference>